<name>A0A6V6Z4Y2_9FLAO</name>
<gene>
    <name evidence="9" type="ORF">FLAT13_03514</name>
</gene>
<dbReference type="Gene3D" id="2.60.40.1180">
    <property type="entry name" value="Golgi alpha-mannosidase II"/>
    <property type="match status" value="1"/>
</dbReference>
<evidence type="ECO:0000313" key="10">
    <source>
        <dbReference type="Proteomes" id="UP000530060"/>
    </source>
</evidence>
<comment type="subunit">
    <text evidence="2">Monomer.</text>
</comment>
<dbReference type="SUPFAM" id="SSF51445">
    <property type="entry name" value="(Trans)glycosidases"/>
    <property type="match status" value="1"/>
</dbReference>
<evidence type="ECO:0000256" key="2">
    <source>
        <dbReference type="ARBA" id="ARBA00011245"/>
    </source>
</evidence>
<dbReference type="PANTHER" id="PTHR35803">
    <property type="entry name" value="GLUCAN 1,4-ALPHA-GLUCOSIDASE SUSB-RELATED"/>
    <property type="match status" value="1"/>
</dbReference>
<sequence length="662" mass="75917">MEIVLLFEKNKNIKVRSMKYMYLIFCLLISTLFTINAQEIVSPNKKIKVIVSQKEFNEKPYGQVYFKILYKNKLEYIEVMPNSPMGIYREDQPFTNNLKFVGESKMQEINQKYEMISGKRKLCANLGTEKVFKYVNSNNKPLKIAFRVYNDGVAFRYEFTEKTDSLINITDESTTYVFPPATNRWLQKYTESYEDFFPFSDTGKSDKDKQEWGFPALFKINNNPVWVLISEANISKNNCAAKLNNATNPNEYKVTYASARDNFKQTGVKTNLPWSSQWHTLIIGQLSDIVESTLITDVSEPNTLTETNWIKPGAVSWIYWAYNHGSKDYQKVVAYTDLAVEMNWPYLLIDWEWDAMSNGGNITDAANYAKSKGIKPMIWYNSGTSWLEPTPVDRLLTAEKRAEEFAWLNKIGIYGIKVDFFAGDQQDMMKYGIAILKDAAKYKLMVNFHGTTVPRGWVRTYPNLMTTEAVYGAEWYNNKPVLTSKAAVHNTTLPFTRNVIGSMDYTPVTFSNSQHPHITSYAHELALSVVFESGFQHFADKPEAYINLSPEPKEFLKNVPVTWDNTKLLDGFPGDKIIIARKKAKQWYLGGLNGKDELQTLKINFDFLDVGNFKLKLIKDGLDDKSFAVEVIKVKKGDILNIQCLPRGGFVAVLEKLSTMKN</sequence>
<keyword evidence="5" id="KW-0326">Glycosidase</keyword>
<dbReference type="Gene3D" id="2.70.98.10">
    <property type="match status" value="1"/>
</dbReference>
<reference evidence="9 10" key="1">
    <citation type="submission" date="2020-06" db="EMBL/GenBank/DDBJ databases">
        <authorList>
            <person name="Criscuolo A."/>
        </authorList>
    </citation>
    <scope>NUCLEOTIDE SEQUENCE [LARGE SCALE GENOMIC DNA]</scope>
    <source>
        <strain evidence="10">CIP 111411</strain>
    </source>
</reference>
<evidence type="ECO:0000256" key="3">
    <source>
        <dbReference type="ARBA" id="ARBA00022801"/>
    </source>
</evidence>
<evidence type="ECO:0000259" key="6">
    <source>
        <dbReference type="Pfam" id="PF10566"/>
    </source>
</evidence>
<organism evidence="9 10">
    <name type="scientific">Flavobacterium salmonis</name>
    <dbReference type="NCBI Taxonomy" id="2654844"/>
    <lineage>
        <taxon>Bacteria</taxon>
        <taxon>Pseudomonadati</taxon>
        <taxon>Bacteroidota</taxon>
        <taxon>Flavobacteriia</taxon>
        <taxon>Flavobacteriales</taxon>
        <taxon>Flavobacteriaceae</taxon>
        <taxon>Flavobacterium</taxon>
    </lineage>
</organism>
<dbReference type="InterPro" id="IPR029483">
    <property type="entry name" value="GH97_C"/>
</dbReference>
<feature type="domain" description="Glycosyl-hydrolase 97 N-terminal" evidence="7">
    <location>
        <begin position="40"/>
        <end position="301"/>
    </location>
</feature>
<evidence type="ECO:0000256" key="1">
    <source>
        <dbReference type="ARBA" id="ARBA00001913"/>
    </source>
</evidence>
<evidence type="ECO:0000259" key="7">
    <source>
        <dbReference type="Pfam" id="PF14508"/>
    </source>
</evidence>
<dbReference type="InterPro" id="IPR014718">
    <property type="entry name" value="GH-type_carb-bd"/>
</dbReference>
<dbReference type="Pfam" id="PF10566">
    <property type="entry name" value="Glyco_hydro_97"/>
    <property type="match status" value="1"/>
</dbReference>
<dbReference type="InterPro" id="IPR029486">
    <property type="entry name" value="GH97_N"/>
</dbReference>
<dbReference type="Proteomes" id="UP000530060">
    <property type="component" value="Unassembled WGS sequence"/>
</dbReference>
<dbReference type="RefSeq" id="WP_230408855.1">
    <property type="nucleotide sequence ID" value="NZ_CAIJDP010000079.1"/>
</dbReference>
<comment type="caution">
    <text evidence="9">The sequence shown here is derived from an EMBL/GenBank/DDBJ whole genome shotgun (WGS) entry which is preliminary data.</text>
</comment>
<evidence type="ECO:0000256" key="4">
    <source>
        <dbReference type="ARBA" id="ARBA00022837"/>
    </source>
</evidence>
<dbReference type="InterPro" id="IPR013780">
    <property type="entry name" value="Glyco_hydro_b"/>
</dbReference>
<dbReference type="GO" id="GO:0030246">
    <property type="term" value="F:carbohydrate binding"/>
    <property type="evidence" value="ECO:0007669"/>
    <property type="project" value="InterPro"/>
</dbReference>
<evidence type="ECO:0000313" key="9">
    <source>
        <dbReference type="EMBL" id="CAD0006823.1"/>
    </source>
</evidence>
<dbReference type="InterPro" id="IPR013785">
    <property type="entry name" value="Aldolase_TIM"/>
</dbReference>
<dbReference type="Pfam" id="PF14509">
    <property type="entry name" value="GH97_C"/>
    <property type="match status" value="1"/>
</dbReference>
<comment type="cofactor">
    <cofactor evidence="1">
        <name>Ca(2+)</name>
        <dbReference type="ChEBI" id="CHEBI:29108"/>
    </cofactor>
</comment>
<keyword evidence="4" id="KW-0106">Calcium</keyword>
<keyword evidence="10" id="KW-1185">Reference proteome</keyword>
<dbReference type="Gene3D" id="3.20.20.70">
    <property type="entry name" value="Aldolase class I"/>
    <property type="match status" value="1"/>
</dbReference>
<dbReference type="AlphaFoldDB" id="A0A6V6Z4Y2"/>
<evidence type="ECO:0000259" key="8">
    <source>
        <dbReference type="Pfam" id="PF14509"/>
    </source>
</evidence>
<accession>A0A6V6Z4Y2</accession>
<feature type="domain" description="Glycosyl-hydrolase 97 C-terminal oligomerisation" evidence="8">
    <location>
        <begin position="562"/>
        <end position="654"/>
    </location>
</feature>
<dbReference type="PANTHER" id="PTHR35803:SF2">
    <property type="entry name" value="RETAINING ALPHA-GALACTOSIDASE"/>
    <property type="match status" value="1"/>
</dbReference>
<evidence type="ECO:0000256" key="5">
    <source>
        <dbReference type="ARBA" id="ARBA00023295"/>
    </source>
</evidence>
<keyword evidence="3" id="KW-0378">Hydrolase</keyword>
<dbReference type="Pfam" id="PF14508">
    <property type="entry name" value="GH97_N"/>
    <property type="match status" value="1"/>
</dbReference>
<dbReference type="InterPro" id="IPR019563">
    <property type="entry name" value="GH97_catalytic"/>
</dbReference>
<dbReference type="InterPro" id="IPR017853">
    <property type="entry name" value="GH"/>
</dbReference>
<proteinExistence type="predicted"/>
<dbReference type="EMBL" id="CAIJDP010000079">
    <property type="protein sequence ID" value="CAD0006823.1"/>
    <property type="molecule type" value="Genomic_DNA"/>
</dbReference>
<feature type="domain" description="Glycosyl-hydrolase 97 catalytic" evidence="6">
    <location>
        <begin position="326"/>
        <end position="470"/>
    </location>
</feature>
<dbReference type="GO" id="GO:0016798">
    <property type="term" value="F:hydrolase activity, acting on glycosyl bonds"/>
    <property type="evidence" value="ECO:0007669"/>
    <property type="project" value="UniProtKB-KW"/>
</dbReference>
<protein>
    <submittedName>
        <fullName evidence="9">Alpha-glucosidase</fullName>
    </submittedName>
</protein>
<dbReference type="InterPro" id="IPR052720">
    <property type="entry name" value="Glycosyl_hydrolase_97"/>
</dbReference>